<dbReference type="InterPro" id="IPR000866">
    <property type="entry name" value="AhpC/TSA"/>
</dbReference>
<evidence type="ECO:0000259" key="2">
    <source>
        <dbReference type="PROSITE" id="PS51352"/>
    </source>
</evidence>
<dbReference type="GO" id="GO:0016209">
    <property type="term" value="F:antioxidant activity"/>
    <property type="evidence" value="ECO:0007669"/>
    <property type="project" value="InterPro"/>
</dbReference>
<comment type="caution">
    <text evidence="3">The sequence shown here is derived from an EMBL/GenBank/DDBJ whole genome shotgun (WGS) entry which is preliminary data.</text>
</comment>
<sequence length="148" mass="16808">MRLRDHMPELGESMWINSSGVRREDIIGEIPTLIYFWSISCGSCKKSIPSINQIRDELKGKLNVISVHTPLSESDNDLSKIRSAVVEKNITDPVLVDMDERLSDSFNFRYVPAYYVFDKAGMLRHAQSGSGGIALLHRRLERVLKENS</sequence>
<dbReference type="RefSeq" id="WP_118888985.1">
    <property type="nucleotide sequence ID" value="NZ_PHUT01000003.1"/>
</dbReference>
<evidence type="ECO:0000256" key="1">
    <source>
        <dbReference type="ARBA" id="ARBA00023157"/>
    </source>
</evidence>
<dbReference type="OrthoDB" id="9811352at2"/>
<dbReference type="GO" id="GO:0016491">
    <property type="term" value="F:oxidoreductase activity"/>
    <property type="evidence" value="ECO:0007669"/>
    <property type="project" value="InterPro"/>
</dbReference>
<protein>
    <submittedName>
        <fullName evidence="3">TlpA family protein disulfide reductase</fullName>
    </submittedName>
</protein>
<organism evidence="3 4">
    <name type="scientific">Oceanobacillus profundus</name>
    <dbReference type="NCBI Taxonomy" id="372463"/>
    <lineage>
        <taxon>Bacteria</taxon>
        <taxon>Bacillati</taxon>
        <taxon>Bacillota</taxon>
        <taxon>Bacilli</taxon>
        <taxon>Bacillales</taxon>
        <taxon>Bacillaceae</taxon>
        <taxon>Oceanobacillus</taxon>
    </lineage>
</organism>
<keyword evidence="4" id="KW-1185">Reference proteome</keyword>
<reference evidence="3 4" key="1">
    <citation type="journal article" date="2007" name="Int. J. Syst. Evol. Microbiol.">
        <title>Oceanobacillus profundus sp. nov., isolated from a deep-sea sediment core.</title>
        <authorList>
            <person name="Kim Y.G."/>
            <person name="Choi D.H."/>
            <person name="Hyun S."/>
            <person name="Cho B.C."/>
        </authorList>
    </citation>
    <scope>NUCLEOTIDE SEQUENCE [LARGE SCALE GENOMIC DNA]</scope>
    <source>
        <strain evidence="3 4">DSM 18246</strain>
    </source>
</reference>
<dbReference type="Pfam" id="PF00578">
    <property type="entry name" value="AhpC-TSA"/>
    <property type="match status" value="1"/>
</dbReference>
<dbReference type="CDD" id="cd02966">
    <property type="entry name" value="TlpA_like_family"/>
    <property type="match status" value="1"/>
</dbReference>
<dbReference type="SUPFAM" id="SSF52833">
    <property type="entry name" value="Thioredoxin-like"/>
    <property type="match status" value="1"/>
</dbReference>
<dbReference type="AlphaFoldDB" id="A0A417YKR2"/>
<name>A0A417YKR2_9BACI</name>
<dbReference type="PANTHER" id="PTHR42852:SF12">
    <property type="entry name" value="THIOL-DISULFIDE OXIDOREDUCTASE YKUV"/>
    <property type="match status" value="1"/>
</dbReference>
<dbReference type="EMBL" id="QWEH01000003">
    <property type="protein sequence ID" value="RHW33799.1"/>
    <property type="molecule type" value="Genomic_DNA"/>
</dbReference>
<dbReference type="Gene3D" id="3.40.30.10">
    <property type="entry name" value="Glutaredoxin"/>
    <property type="match status" value="1"/>
</dbReference>
<dbReference type="InterPro" id="IPR013766">
    <property type="entry name" value="Thioredoxin_domain"/>
</dbReference>
<evidence type="ECO:0000313" key="4">
    <source>
        <dbReference type="Proteomes" id="UP000285456"/>
    </source>
</evidence>
<proteinExistence type="predicted"/>
<feature type="domain" description="Thioredoxin" evidence="2">
    <location>
        <begin position="1"/>
        <end position="145"/>
    </location>
</feature>
<dbReference type="InterPro" id="IPR036249">
    <property type="entry name" value="Thioredoxin-like_sf"/>
</dbReference>
<dbReference type="Proteomes" id="UP000285456">
    <property type="component" value="Unassembled WGS sequence"/>
</dbReference>
<keyword evidence="1" id="KW-1015">Disulfide bond</keyword>
<evidence type="ECO:0000313" key="3">
    <source>
        <dbReference type="EMBL" id="RHW33799.1"/>
    </source>
</evidence>
<gene>
    <name evidence="3" type="ORF">D1B32_07075</name>
</gene>
<dbReference type="PANTHER" id="PTHR42852">
    <property type="entry name" value="THIOL:DISULFIDE INTERCHANGE PROTEIN DSBE"/>
    <property type="match status" value="1"/>
</dbReference>
<dbReference type="InterPro" id="IPR050553">
    <property type="entry name" value="Thioredoxin_ResA/DsbE_sf"/>
</dbReference>
<dbReference type="PROSITE" id="PS51352">
    <property type="entry name" value="THIOREDOXIN_2"/>
    <property type="match status" value="1"/>
</dbReference>
<accession>A0A417YKR2</accession>